<evidence type="ECO:0000313" key="2">
    <source>
        <dbReference type="EMBL" id="CUU88369.1"/>
    </source>
</evidence>
<accession>A0A9W5AWP3</accession>
<dbReference type="PANTHER" id="PTHR34704">
    <property type="entry name" value="ATPASE"/>
    <property type="match status" value="1"/>
</dbReference>
<reference evidence="4 5" key="1">
    <citation type="submission" date="2015-11" db="EMBL/GenBank/DDBJ databases">
        <authorList>
            <consortium name="Pathogen Informatics"/>
        </authorList>
    </citation>
    <scope>NUCLEOTIDE SEQUENCE [LARGE SCALE GENOMIC DNA]</scope>
    <source>
        <strain evidence="2 4">006A-0059</strain>
        <strain evidence="3 5">007A-0283</strain>
    </source>
</reference>
<dbReference type="EMBL" id="FAVC01000004">
    <property type="protein sequence ID" value="CUU92144.1"/>
    <property type="molecule type" value="Genomic_DNA"/>
</dbReference>
<accession>A0A0S4SZI6</accession>
<evidence type="ECO:0000313" key="3">
    <source>
        <dbReference type="EMBL" id="CUU92144.1"/>
    </source>
</evidence>
<name>A0A0S4SZI6_CAMHY</name>
<dbReference type="EMBL" id="FAVB01000005">
    <property type="protein sequence ID" value="CUU88369.1"/>
    <property type="molecule type" value="Genomic_DNA"/>
</dbReference>
<dbReference type="Proteomes" id="UP000052237">
    <property type="component" value="Unassembled WGS sequence"/>
</dbReference>
<dbReference type="InterPro" id="IPR004256">
    <property type="entry name" value="DUF234"/>
</dbReference>
<protein>
    <submittedName>
        <fullName evidence="2">ATPase</fullName>
    </submittedName>
</protein>
<proteinExistence type="predicted"/>
<keyword evidence="4" id="KW-1185">Reference proteome</keyword>
<gene>
    <name evidence="2" type="ORF">ERS686654_01876</name>
    <name evidence="3" type="ORF">ERS739223_01866</name>
</gene>
<dbReference type="PANTHER" id="PTHR34704:SF1">
    <property type="entry name" value="ATPASE"/>
    <property type="match status" value="1"/>
</dbReference>
<evidence type="ECO:0000313" key="4">
    <source>
        <dbReference type="Proteomes" id="UP000052237"/>
    </source>
</evidence>
<sequence>MENSFDDSKIQSLLEFYFVFDNCALSKDFSDIFEAIQKHILDRYEELSERFKFSSYDKEIKIMLKKLARSDRKRFNISKSLPRKLASIIIKTLQNKGILEIEKSKEIKPKSSKHQKIKKELRRYQVQDKIHFKSNFARFWFRYCEPNLELLKDAKTDQVLDIIKNDFLLYCSLPFELASIKLLSHHLNIPSELISSYWNKKDEIDIFIDHEGFIIVGEVKYKDRKICKNVLNILKAKCQNADIKPNLIVLFSKSGFSNELLSLKDDKILFFGLEHFKEILWNS</sequence>
<organism evidence="2 4">
    <name type="scientific">Campylobacter hyointestinalis subsp. hyointestinalis</name>
    <dbReference type="NCBI Taxonomy" id="91352"/>
    <lineage>
        <taxon>Bacteria</taxon>
        <taxon>Pseudomonadati</taxon>
        <taxon>Campylobacterota</taxon>
        <taxon>Epsilonproteobacteria</taxon>
        <taxon>Campylobacterales</taxon>
        <taxon>Campylobacteraceae</taxon>
        <taxon>Campylobacter</taxon>
    </lineage>
</organism>
<evidence type="ECO:0000259" key="1">
    <source>
        <dbReference type="Pfam" id="PF03008"/>
    </source>
</evidence>
<evidence type="ECO:0000313" key="5">
    <source>
        <dbReference type="Proteomes" id="UP000052245"/>
    </source>
</evidence>
<dbReference type="AlphaFoldDB" id="A0A0S4SZI6"/>
<feature type="domain" description="DUF234" evidence="1">
    <location>
        <begin position="140"/>
        <end position="225"/>
    </location>
</feature>
<dbReference type="RefSeq" id="WP_230937504.1">
    <property type="nucleotide sequence ID" value="NZ_CP040464.1"/>
</dbReference>
<comment type="caution">
    <text evidence="2">The sequence shown here is derived from an EMBL/GenBank/DDBJ whole genome shotgun (WGS) entry which is preliminary data.</text>
</comment>
<dbReference type="Pfam" id="PF03008">
    <property type="entry name" value="DUF234"/>
    <property type="match status" value="1"/>
</dbReference>
<dbReference type="Proteomes" id="UP000052245">
    <property type="component" value="Unassembled WGS sequence"/>
</dbReference>